<gene>
    <name evidence="2" type="ORF">HIM_05627</name>
</gene>
<accession>A0A0F7ZKD0</accession>
<keyword evidence="3" id="KW-1185">Reference proteome</keyword>
<feature type="domain" description="DUF7580" evidence="1">
    <location>
        <begin position="1"/>
        <end position="152"/>
    </location>
</feature>
<dbReference type="OrthoDB" id="1658288at2759"/>
<evidence type="ECO:0000313" key="3">
    <source>
        <dbReference type="Proteomes" id="UP000054481"/>
    </source>
</evidence>
<proteinExistence type="predicted"/>
<reference evidence="2 3" key="1">
    <citation type="journal article" date="2014" name="Genome Biol. Evol.">
        <title>Comparative genomics and transcriptomics analyses reveal divergent lifestyle features of nematode endoparasitic fungus Hirsutella minnesotensis.</title>
        <authorList>
            <person name="Lai Y."/>
            <person name="Liu K."/>
            <person name="Zhang X."/>
            <person name="Zhang X."/>
            <person name="Li K."/>
            <person name="Wang N."/>
            <person name="Shu C."/>
            <person name="Wu Y."/>
            <person name="Wang C."/>
            <person name="Bushley K.E."/>
            <person name="Xiang M."/>
            <person name="Liu X."/>
        </authorList>
    </citation>
    <scope>NUCLEOTIDE SEQUENCE [LARGE SCALE GENOMIC DNA]</scope>
    <source>
        <strain evidence="2 3">3608</strain>
    </source>
</reference>
<dbReference type="Pfam" id="PF24476">
    <property type="entry name" value="DUF7580"/>
    <property type="match status" value="1"/>
</dbReference>
<dbReference type="AlphaFoldDB" id="A0A0F7ZKD0"/>
<evidence type="ECO:0000259" key="1">
    <source>
        <dbReference type="Pfam" id="PF24476"/>
    </source>
</evidence>
<dbReference type="Proteomes" id="UP000054481">
    <property type="component" value="Unassembled WGS sequence"/>
</dbReference>
<protein>
    <recommendedName>
        <fullName evidence="1">DUF7580 domain-containing protein</fullName>
    </recommendedName>
</protein>
<evidence type="ECO:0000313" key="2">
    <source>
        <dbReference type="EMBL" id="KJZ75141.1"/>
    </source>
</evidence>
<dbReference type="InterPro" id="IPR056002">
    <property type="entry name" value="DUF7580"/>
</dbReference>
<organism evidence="2 3">
    <name type="scientific">Hirsutella minnesotensis 3608</name>
    <dbReference type="NCBI Taxonomy" id="1043627"/>
    <lineage>
        <taxon>Eukaryota</taxon>
        <taxon>Fungi</taxon>
        <taxon>Dikarya</taxon>
        <taxon>Ascomycota</taxon>
        <taxon>Pezizomycotina</taxon>
        <taxon>Sordariomycetes</taxon>
        <taxon>Hypocreomycetidae</taxon>
        <taxon>Hypocreales</taxon>
        <taxon>Ophiocordycipitaceae</taxon>
        <taxon>Hirsutella</taxon>
    </lineage>
</organism>
<name>A0A0F7ZKD0_9HYPO</name>
<sequence length="165" mass="18843">MDFFEADLASKRIYFLDSPKTGFQKESPYLAFGVSRRLMDARPSHFRLGHPGLMAFAKLLLEIEFGQNIDLYISPDSSQNEIAWAQLLGRVELLAEERSDSYLRAIRGCLLVHYQIALALRSSEPVGKGSDLTIRKTLYKEVVYYLELGLSESTPRALHKRERSE</sequence>
<dbReference type="EMBL" id="KQ030520">
    <property type="protein sequence ID" value="KJZ75141.1"/>
    <property type="molecule type" value="Genomic_DNA"/>
</dbReference>